<reference evidence="1 2" key="1">
    <citation type="journal article" date="2019" name="Genome Biol. Evol.">
        <title>Nanopore Sequencing Significantly Improves Genome Assembly of the Protozoan Parasite Trypanosoma cruzi.</title>
        <authorList>
            <person name="Diaz-Viraque F."/>
            <person name="Pita S."/>
            <person name="Greif G."/>
            <person name="de Souza R.C.M."/>
            <person name="Iraola G."/>
            <person name="Robello C."/>
        </authorList>
    </citation>
    <scope>NUCLEOTIDE SEQUENCE [LARGE SCALE GENOMIC DNA]</scope>
    <source>
        <strain evidence="1 2">Berenice</strain>
    </source>
</reference>
<comment type="caution">
    <text evidence="1">The sequence shown here is derived from an EMBL/GenBank/DDBJ whole genome shotgun (WGS) entry which is preliminary data.</text>
</comment>
<protein>
    <submittedName>
        <fullName evidence="1">Uncharacterized protein</fullName>
    </submittedName>
</protein>
<gene>
    <name evidence="1" type="ORF">ECC02_008201</name>
</gene>
<dbReference type="VEuPathDB" id="TriTrypDB:BCY84_16601"/>
<sequence>MALNRNTAAWDILYALALDGVPGDAPSDRRVADGTAAEEMAEQLEGHRVKPPQPVGIRSKTVDLDSMRPAMDASGLLLEAEKLLLHEWPQTSVTDRTSSFGDGLARAMGPDAATWNLNEAQGLPQPTESSFPGATVAAAVSDVPRSSFYPLKAGRPSEMLTAMNEGSPVQGSSKMKSVTLPGTSGDTCWRFCEQHVGGVEQTQGQEGKTHAEKLCMEPGSHDGTSAAISYGDSWNHNCRGESVHVEDEHNTSKASFNKLLTATPTVHCNPQTQVGHEHSTAFFSFHPFSRNVMQEWDDGRDDEKDEAIREKIFRVKEIRRLRRAQRMPHGETCHGSTVPNAMMGLFHQHLDVLRSVHHESTAALEEAVQLLLQERKWITMRCTILYDRLQQLNRHRTKMIKRLRTVHGDSTTAFFANMSVEV</sequence>
<dbReference type="Proteomes" id="UP000583944">
    <property type="component" value="Unassembled WGS sequence"/>
</dbReference>
<proteinExistence type="predicted"/>
<name>A0A7J6XXF7_TRYCR</name>
<dbReference type="AlphaFoldDB" id="A0A7J6XXF7"/>
<dbReference type="VEuPathDB" id="TriTrypDB:ECC02_008201"/>
<organism evidence="1 2">
    <name type="scientific">Trypanosoma cruzi</name>
    <dbReference type="NCBI Taxonomy" id="5693"/>
    <lineage>
        <taxon>Eukaryota</taxon>
        <taxon>Discoba</taxon>
        <taxon>Euglenozoa</taxon>
        <taxon>Kinetoplastea</taxon>
        <taxon>Metakinetoplastina</taxon>
        <taxon>Trypanosomatida</taxon>
        <taxon>Trypanosomatidae</taxon>
        <taxon>Trypanosoma</taxon>
        <taxon>Schizotrypanum</taxon>
    </lineage>
</organism>
<dbReference type="EMBL" id="JABDHM010000084">
    <property type="protein sequence ID" value="KAF5218846.1"/>
    <property type="molecule type" value="Genomic_DNA"/>
</dbReference>
<accession>A0A7J6XXF7</accession>
<evidence type="ECO:0000313" key="2">
    <source>
        <dbReference type="Proteomes" id="UP000583944"/>
    </source>
</evidence>
<evidence type="ECO:0000313" key="1">
    <source>
        <dbReference type="EMBL" id="KAF5218846.1"/>
    </source>
</evidence>